<dbReference type="AlphaFoldDB" id="A0A9P3FX42"/>
<feature type="transmembrane region" description="Helical" evidence="6">
    <location>
        <begin position="447"/>
        <end position="471"/>
    </location>
</feature>
<dbReference type="FunFam" id="1.20.1250.20:FF:000034">
    <property type="entry name" value="MFS general substrate transporter"/>
    <property type="match status" value="1"/>
</dbReference>
<dbReference type="GO" id="GO:0005886">
    <property type="term" value="C:plasma membrane"/>
    <property type="evidence" value="ECO:0007669"/>
    <property type="project" value="TreeGrafter"/>
</dbReference>
<dbReference type="PROSITE" id="PS50850">
    <property type="entry name" value="MFS"/>
    <property type="match status" value="1"/>
</dbReference>
<dbReference type="OrthoDB" id="2962993at2759"/>
<comment type="caution">
    <text evidence="8">The sequence shown here is derived from an EMBL/GenBank/DDBJ whole genome shotgun (WGS) entry which is preliminary data.</text>
</comment>
<feature type="transmembrane region" description="Helical" evidence="6">
    <location>
        <begin position="334"/>
        <end position="351"/>
    </location>
</feature>
<dbReference type="PANTHER" id="PTHR43791:SF46">
    <property type="entry name" value="MAJOR FACILITATOR SUPERFAMILY (MFS) PROFILE DOMAIN-CONTAINING PROTEIN-RELATED"/>
    <property type="match status" value="1"/>
</dbReference>
<reference evidence="8 9" key="1">
    <citation type="submission" date="2021-08" db="EMBL/GenBank/DDBJ databases">
        <title>Draft Genome Sequence of Phanerochaete sordida strain YK-624.</title>
        <authorList>
            <person name="Mori T."/>
            <person name="Dohra H."/>
            <person name="Suzuki T."/>
            <person name="Kawagishi H."/>
            <person name="Hirai H."/>
        </authorList>
    </citation>
    <scope>NUCLEOTIDE SEQUENCE [LARGE SCALE GENOMIC DNA]</scope>
    <source>
        <strain evidence="8 9">YK-624</strain>
    </source>
</reference>
<dbReference type="Pfam" id="PF07690">
    <property type="entry name" value="MFS_1"/>
    <property type="match status" value="1"/>
</dbReference>
<sequence>MSAAPGVSPTMLNSSAESIEKRAIGVDEKSIDVPSLEEGGKGSYKAAFPNIKESALIRKIDLRLMPFIFILNFFTFLDRVNISNAALFGLKQDLKLKGNEYNTALLIYFVTYILCEMPSNMVLKRFKPHVWLPICIFGFGFVTVMEGVTKNYGGILATRFFLGFFEAGIFPGCLYLISMWYRRAEASKRFSFFFHSNSLAGSFAGLLGYAIGHMDGIQGLHGWRWIFILEGILTCVVAVALFFLLSDFPEDSSWLSEEEKAFVKARLADEVGDSGRDQKFKLSDALRPFMDYTSYLGALAYFGLIVPAYSFAYFSPSIIQGYGHTALITQLLNIPPYFCAFVFGMTIAGISDRLGCRFPFAMLGSCIGLAGFSILYAVHGNTHAEYAALFLAATGLFTAMPMVLCWFSMNVQGHAQRAVGLAFQVGAGNCGGIISAYAFLAKDAPKYLPGYSICISFTCLSIASSCLYFVFISRANAKRKLGGSESAILFIS</sequence>
<proteinExistence type="predicted"/>
<gene>
    <name evidence="8" type="ORF">PsYK624_007880</name>
</gene>
<evidence type="ECO:0000313" key="9">
    <source>
        <dbReference type="Proteomes" id="UP000703269"/>
    </source>
</evidence>
<keyword evidence="3 6" id="KW-0812">Transmembrane</keyword>
<dbReference type="Gene3D" id="1.20.1250.20">
    <property type="entry name" value="MFS general substrate transporter like domains"/>
    <property type="match status" value="2"/>
</dbReference>
<evidence type="ECO:0000256" key="5">
    <source>
        <dbReference type="ARBA" id="ARBA00023136"/>
    </source>
</evidence>
<evidence type="ECO:0000313" key="8">
    <source>
        <dbReference type="EMBL" id="GJE84712.1"/>
    </source>
</evidence>
<dbReference type="SUPFAM" id="SSF103473">
    <property type="entry name" value="MFS general substrate transporter"/>
    <property type="match status" value="1"/>
</dbReference>
<dbReference type="InterPro" id="IPR011701">
    <property type="entry name" value="MFS"/>
</dbReference>
<dbReference type="InterPro" id="IPR020846">
    <property type="entry name" value="MFS_dom"/>
</dbReference>
<evidence type="ECO:0000256" key="4">
    <source>
        <dbReference type="ARBA" id="ARBA00022989"/>
    </source>
</evidence>
<feature type="transmembrane region" description="Helical" evidence="6">
    <location>
        <begin position="295"/>
        <end position="314"/>
    </location>
</feature>
<protein>
    <submittedName>
        <fullName evidence="8">MFS general substrate transporter</fullName>
    </submittedName>
</protein>
<dbReference type="GO" id="GO:0022857">
    <property type="term" value="F:transmembrane transporter activity"/>
    <property type="evidence" value="ECO:0007669"/>
    <property type="project" value="InterPro"/>
</dbReference>
<feature type="transmembrane region" description="Helical" evidence="6">
    <location>
        <begin position="223"/>
        <end position="245"/>
    </location>
</feature>
<keyword evidence="9" id="KW-1185">Reference proteome</keyword>
<keyword evidence="5 6" id="KW-0472">Membrane</keyword>
<evidence type="ECO:0000256" key="3">
    <source>
        <dbReference type="ARBA" id="ARBA00022692"/>
    </source>
</evidence>
<feature type="transmembrane region" description="Helical" evidence="6">
    <location>
        <begin position="192"/>
        <end position="211"/>
    </location>
</feature>
<dbReference type="Proteomes" id="UP000703269">
    <property type="component" value="Unassembled WGS sequence"/>
</dbReference>
<dbReference type="InterPro" id="IPR036259">
    <property type="entry name" value="MFS_trans_sf"/>
</dbReference>
<feature type="transmembrane region" description="Helical" evidence="6">
    <location>
        <begin position="384"/>
        <end position="407"/>
    </location>
</feature>
<feature type="transmembrane region" description="Helical" evidence="6">
    <location>
        <begin position="102"/>
        <end position="123"/>
    </location>
</feature>
<feature type="transmembrane region" description="Helical" evidence="6">
    <location>
        <begin position="358"/>
        <end position="378"/>
    </location>
</feature>
<feature type="transmembrane region" description="Helical" evidence="6">
    <location>
        <begin position="419"/>
        <end position="441"/>
    </location>
</feature>
<feature type="transmembrane region" description="Helical" evidence="6">
    <location>
        <begin position="160"/>
        <end position="180"/>
    </location>
</feature>
<feature type="transmembrane region" description="Helical" evidence="6">
    <location>
        <begin position="130"/>
        <end position="148"/>
    </location>
</feature>
<evidence type="ECO:0000256" key="2">
    <source>
        <dbReference type="ARBA" id="ARBA00022448"/>
    </source>
</evidence>
<name>A0A9P3FX42_9APHY</name>
<feature type="domain" description="Major facilitator superfamily (MFS) profile" evidence="7">
    <location>
        <begin position="64"/>
        <end position="476"/>
    </location>
</feature>
<evidence type="ECO:0000256" key="6">
    <source>
        <dbReference type="SAM" id="Phobius"/>
    </source>
</evidence>
<feature type="transmembrane region" description="Helical" evidence="6">
    <location>
        <begin position="64"/>
        <end position="82"/>
    </location>
</feature>
<comment type="subcellular location">
    <subcellularLocation>
        <location evidence="1">Membrane</location>
        <topology evidence="1">Multi-pass membrane protein</topology>
    </subcellularLocation>
</comment>
<keyword evidence="2" id="KW-0813">Transport</keyword>
<dbReference type="FunFam" id="1.20.1250.20:FF:000068">
    <property type="entry name" value="MFS general substrate transporter"/>
    <property type="match status" value="1"/>
</dbReference>
<keyword evidence="4 6" id="KW-1133">Transmembrane helix</keyword>
<accession>A0A9P3FX42</accession>
<evidence type="ECO:0000256" key="1">
    <source>
        <dbReference type="ARBA" id="ARBA00004141"/>
    </source>
</evidence>
<dbReference type="EMBL" id="BPQB01000001">
    <property type="protein sequence ID" value="GJE84712.1"/>
    <property type="molecule type" value="Genomic_DNA"/>
</dbReference>
<evidence type="ECO:0000259" key="7">
    <source>
        <dbReference type="PROSITE" id="PS50850"/>
    </source>
</evidence>
<organism evidence="8 9">
    <name type="scientific">Phanerochaete sordida</name>
    <dbReference type="NCBI Taxonomy" id="48140"/>
    <lineage>
        <taxon>Eukaryota</taxon>
        <taxon>Fungi</taxon>
        <taxon>Dikarya</taxon>
        <taxon>Basidiomycota</taxon>
        <taxon>Agaricomycotina</taxon>
        <taxon>Agaricomycetes</taxon>
        <taxon>Polyporales</taxon>
        <taxon>Phanerochaetaceae</taxon>
        <taxon>Phanerochaete</taxon>
    </lineage>
</organism>
<dbReference type="PANTHER" id="PTHR43791">
    <property type="entry name" value="PERMEASE-RELATED"/>
    <property type="match status" value="1"/>
</dbReference>